<dbReference type="InterPro" id="IPR032623">
    <property type="entry name" value="FecR_N"/>
</dbReference>
<dbReference type="Proteomes" id="UP000002440">
    <property type="component" value="Chromosome"/>
</dbReference>
<evidence type="ECO:0000259" key="1">
    <source>
        <dbReference type="Pfam" id="PF04773"/>
    </source>
</evidence>
<dbReference type="Gene3D" id="2.60.120.1440">
    <property type="match status" value="1"/>
</dbReference>
<feature type="domain" description="FecR protein" evidence="1">
    <location>
        <begin position="113"/>
        <end position="211"/>
    </location>
</feature>
<dbReference type="Pfam" id="PF16220">
    <property type="entry name" value="DUF4880"/>
    <property type="match status" value="1"/>
</dbReference>
<name>Q1GXN8_METFK</name>
<dbReference type="EMBL" id="CP000284">
    <property type="protein sequence ID" value="ABE50999.1"/>
    <property type="molecule type" value="Genomic_DNA"/>
</dbReference>
<dbReference type="OrthoDB" id="8534726at2"/>
<dbReference type="InterPro" id="IPR012373">
    <property type="entry name" value="Ferrdict_sens_TM"/>
</dbReference>
<dbReference type="PANTHER" id="PTHR30273:SF2">
    <property type="entry name" value="PROTEIN FECR"/>
    <property type="match status" value="1"/>
</dbReference>
<organism evidence="3 4">
    <name type="scientific">Methylobacillus flagellatus (strain ATCC 51484 / DSM 6875 / VKM B-1610 / KT)</name>
    <dbReference type="NCBI Taxonomy" id="265072"/>
    <lineage>
        <taxon>Bacteria</taxon>
        <taxon>Pseudomonadati</taxon>
        <taxon>Pseudomonadota</taxon>
        <taxon>Betaproteobacteria</taxon>
        <taxon>Nitrosomonadales</taxon>
        <taxon>Methylophilaceae</taxon>
        <taxon>Methylobacillus</taxon>
    </lineage>
</organism>
<dbReference type="AlphaFoldDB" id="Q1GXN8"/>
<dbReference type="DNASU" id="4001834"/>
<evidence type="ECO:0000259" key="2">
    <source>
        <dbReference type="Pfam" id="PF16220"/>
    </source>
</evidence>
<evidence type="ECO:0000313" key="3">
    <source>
        <dbReference type="EMBL" id="ABE50999.1"/>
    </source>
</evidence>
<dbReference type="Pfam" id="PF04773">
    <property type="entry name" value="FecR"/>
    <property type="match status" value="1"/>
</dbReference>
<dbReference type="PIRSF" id="PIRSF018266">
    <property type="entry name" value="FecR"/>
    <property type="match status" value="1"/>
</dbReference>
<dbReference type="PANTHER" id="PTHR30273">
    <property type="entry name" value="PERIPLASMIC SIGNAL SENSOR AND SIGMA FACTOR ACTIVATOR FECR-RELATED"/>
    <property type="match status" value="1"/>
</dbReference>
<proteinExistence type="predicted"/>
<dbReference type="eggNOG" id="COG3712">
    <property type="taxonomic scope" value="Bacteria"/>
</dbReference>
<protein>
    <submittedName>
        <fullName evidence="3">Putative FecR</fullName>
    </submittedName>
</protein>
<dbReference type="InterPro" id="IPR006860">
    <property type="entry name" value="FecR"/>
</dbReference>
<dbReference type="RefSeq" id="WP_011480952.1">
    <property type="nucleotide sequence ID" value="NC_007947.1"/>
</dbReference>
<sequence length="326" mass="36391">MGTDSEKAIPPKVSRAAAEWLVELHSGQVGKEVREQWQAWRAAHPDHERAWQHIEMLGERLGGLSSSLAHATMAPRGSLRRRRAIKTLAMLLFAGGSAWVVQEKTPWWQLSADYSTGIGEQRRIELEDGTVVDLNSSSAINVAYTQQQRILMLLRGEMHVATASESATARPFLIASDQGSVRAFGTRFVVRQLTNEKDSPIKVGVLEGAVEVAPSEMPARVRLQAGEQLSFTRHMVTPIEPVIPHDTAWLQRMLVADDMPLGEFLAELSRYRKGSLGCDHSIKHLKVSGTYPLDDTDKVIEMLQQSLNLQVRMLTRYWVRLMPPAA</sequence>
<dbReference type="GO" id="GO:0016989">
    <property type="term" value="F:sigma factor antagonist activity"/>
    <property type="evidence" value="ECO:0007669"/>
    <property type="project" value="TreeGrafter"/>
</dbReference>
<dbReference type="STRING" id="265072.Mfla_2736"/>
<evidence type="ECO:0000313" key="4">
    <source>
        <dbReference type="Proteomes" id="UP000002440"/>
    </source>
</evidence>
<gene>
    <name evidence="3" type="ordered locus">Mfla_2736</name>
</gene>
<keyword evidence="4" id="KW-1185">Reference proteome</keyword>
<dbReference type="HOGENOM" id="CLU_050192_0_0_4"/>
<accession>Q1GXN8</accession>
<reference evidence="3 4" key="1">
    <citation type="submission" date="2006-03" db="EMBL/GenBank/DDBJ databases">
        <title>Complete sequence of Methylobacillus flagellatus KT.</title>
        <authorList>
            <consortium name="US DOE Joint Genome Institute"/>
            <person name="Copeland A."/>
            <person name="Lucas S."/>
            <person name="Lapidus A."/>
            <person name="Barry K."/>
            <person name="Detter J.C."/>
            <person name="Glavina del Rio T."/>
            <person name="Hammon N."/>
            <person name="Israni S."/>
            <person name="Dalin E."/>
            <person name="Tice H."/>
            <person name="Pitluck S."/>
            <person name="Brettin T."/>
            <person name="Bruce D."/>
            <person name="Han C."/>
            <person name="Tapia R."/>
            <person name="Saunders E."/>
            <person name="Gilna P."/>
            <person name="Schmutz J."/>
            <person name="Larimer F."/>
            <person name="Land M."/>
            <person name="Kyrpides N."/>
            <person name="Anderson I."/>
            <person name="Richardson P."/>
        </authorList>
    </citation>
    <scope>NUCLEOTIDE SEQUENCE [LARGE SCALE GENOMIC DNA]</scope>
    <source>
        <strain evidence="4">KT / ATCC 51484 / DSM 6875</strain>
    </source>
</reference>
<feature type="domain" description="FecR N-terminal" evidence="2">
    <location>
        <begin position="15"/>
        <end position="57"/>
    </location>
</feature>
<dbReference type="KEGG" id="mfa:Mfla_2736"/>